<organism evidence="2 3">
    <name type="scientific">Rhizobium oryziradicis</name>
    <dbReference type="NCBI Taxonomy" id="1867956"/>
    <lineage>
        <taxon>Bacteria</taxon>
        <taxon>Pseudomonadati</taxon>
        <taxon>Pseudomonadota</taxon>
        <taxon>Alphaproteobacteria</taxon>
        <taxon>Hyphomicrobiales</taxon>
        <taxon>Rhizobiaceae</taxon>
        <taxon>Rhizobium/Agrobacterium group</taxon>
        <taxon>Rhizobium</taxon>
    </lineage>
</organism>
<keyword evidence="3" id="KW-1185">Reference proteome</keyword>
<proteinExistence type="predicted"/>
<keyword evidence="1" id="KW-0812">Transmembrane</keyword>
<reference evidence="2 3" key="1">
    <citation type="submission" date="2016-09" db="EMBL/GenBank/DDBJ databases">
        <title>Rhizobium oryziradicis sp. nov., isolated from the root of rice.</title>
        <authorList>
            <person name="Zhao J."/>
            <person name="Zhang X."/>
        </authorList>
    </citation>
    <scope>NUCLEOTIDE SEQUENCE [LARGE SCALE GENOMIC DNA]</scope>
    <source>
        <strain evidence="2 3">N19</strain>
    </source>
</reference>
<dbReference type="Pfam" id="PF10054">
    <property type="entry name" value="DUF2291"/>
    <property type="match status" value="1"/>
</dbReference>
<feature type="transmembrane region" description="Helical" evidence="1">
    <location>
        <begin position="20"/>
        <end position="42"/>
    </location>
</feature>
<dbReference type="EMBL" id="MKIM01000023">
    <property type="protein sequence ID" value="OLP45992.1"/>
    <property type="molecule type" value="Genomic_DNA"/>
</dbReference>
<dbReference type="SUPFAM" id="SSF141318">
    <property type="entry name" value="TM0957-like"/>
    <property type="match status" value="1"/>
</dbReference>
<dbReference type="STRING" id="1867956.BJF95_14855"/>
<name>A0A1Q8ZVC0_9HYPH</name>
<evidence type="ECO:0008006" key="4">
    <source>
        <dbReference type="Google" id="ProtNLM"/>
    </source>
</evidence>
<accession>A0A1Q8ZVC0</accession>
<dbReference type="AlphaFoldDB" id="A0A1Q8ZVC0"/>
<dbReference type="InterPro" id="IPR036215">
    <property type="entry name" value="TM0957-like_sf"/>
</dbReference>
<dbReference type="PIRSF" id="PIRSF033535">
    <property type="entry name" value="UCP033535_plp"/>
    <property type="match status" value="1"/>
</dbReference>
<comment type="caution">
    <text evidence="2">The sequence shown here is derived from an EMBL/GenBank/DDBJ whole genome shotgun (WGS) entry which is preliminary data.</text>
</comment>
<dbReference type="InterPro" id="IPR014582">
    <property type="entry name" value="UCP033535_lipo"/>
</dbReference>
<protein>
    <recommendedName>
        <fullName evidence="4">DUF2291 domain-containing protein</fullName>
    </recommendedName>
</protein>
<keyword evidence="1" id="KW-0472">Membrane</keyword>
<keyword evidence="1" id="KW-1133">Transmembrane helix</keyword>
<evidence type="ECO:0000313" key="2">
    <source>
        <dbReference type="EMBL" id="OLP45992.1"/>
    </source>
</evidence>
<evidence type="ECO:0000313" key="3">
    <source>
        <dbReference type="Proteomes" id="UP000186894"/>
    </source>
</evidence>
<sequence length="218" mass="22970">MSTVSTGQPLRSAKSRPYGVITVVGVLAVLVAIALDTTVVHIGSEQDMRQKAFSAEAYGVAEFPKIRDNVEKRAVDAALLSQAIEADKKAAGEKYGVAGGVGPVIPVKFTGVVSERKANYNVVKVDGLAGDVTVRVQTGPALNGTDLRDATGTISFGQFTNQIEYQNAGSAINNEVKKQVLANLDPANLSGKTVSVVGVFQLINPKNWLVTPVSFEVK</sequence>
<evidence type="ECO:0000256" key="1">
    <source>
        <dbReference type="SAM" id="Phobius"/>
    </source>
</evidence>
<dbReference type="Proteomes" id="UP000186894">
    <property type="component" value="Unassembled WGS sequence"/>
</dbReference>
<dbReference type="OrthoDB" id="6631333at2"/>
<gene>
    <name evidence="2" type="ORF">BJF95_14855</name>
</gene>